<dbReference type="Proteomes" id="UP000297385">
    <property type="component" value="Unassembled WGS sequence"/>
</dbReference>
<evidence type="ECO:0000313" key="1">
    <source>
        <dbReference type="EMBL" id="TFE37051.1"/>
    </source>
</evidence>
<dbReference type="EMBL" id="SNVI01000008">
    <property type="protein sequence ID" value="TFE37051.1"/>
    <property type="molecule type" value="Genomic_DNA"/>
</dbReference>
<reference evidence="1 2" key="1">
    <citation type="submission" date="2019-03" db="EMBL/GenBank/DDBJ databases">
        <title>Complete Genome Sequence of Paraburkholderia dipogonis ICMP 19430T, a Nitrogen-fixing Symbiont of the South African Invasive Legume Dipogon lignosus in New Zealand.</title>
        <authorList>
            <person name="De Meyer S.E."/>
        </authorList>
    </citation>
    <scope>NUCLEOTIDE SEQUENCE [LARGE SCALE GENOMIC DNA]</scope>
    <source>
        <strain evidence="1 2">ICMP 19430</strain>
    </source>
</reference>
<dbReference type="Gene3D" id="3.40.50.720">
    <property type="entry name" value="NAD(P)-binding Rossmann-like Domain"/>
    <property type="match status" value="1"/>
</dbReference>
<name>A0A4Y8MHY8_9BURK</name>
<gene>
    <name evidence="1" type="ORF">E2553_45025</name>
</gene>
<organism evidence="1 2">
    <name type="scientific">Paraburkholderia dipogonis</name>
    <dbReference type="NCBI Taxonomy" id="1211383"/>
    <lineage>
        <taxon>Bacteria</taxon>
        <taxon>Pseudomonadati</taxon>
        <taxon>Pseudomonadota</taxon>
        <taxon>Betaproteobacteria</taxon>
        <taxon>Burkholderiales</taxon>
        <taxon>Burkholderiaceae</taxon>
        <taxon>Paraburkholderia</taxon>
    </lineage>
</organism>
<accession>A0A4Y8MHY8</accession>
<sequence>MDVRDAAQAIECALRYEARGKDGFFITSDETVMSAPTNELLVQFFHDVERRSSFTGNEVVLSNDKAKRVLGFRPSHHWTDGK</sequence>
<dbReference type="AlphaFoldDB" id="A0A4Y8MHY8"/>
<protein>
    <submittedName>
        <fullName evidence="1">NAD(P)-dependent oxidoreductase</fullName>
    </submittedName>
</protein>
<proteinExistence type="predicted"/>
<evidence type="ECO:0000313" key="2">
    <source>
        <dbReference type="Proteomes" id="UP000297385"/>
    </source>
</evidence>
<comment type="caution">
    <text evidence="1">The sequence shown here is derived from an EMBL/GenBank/DDBJ whole genome shotgun (WGS) entry which is preliminary data.</text>
</comment>